<dbReference type="PANTHER" id="PTHR36449">
    <property type="entry name" value="ACETYLTRANSFERASE-RELATED"/>
    <property type="match status" value="1"/>
</dbReference>
<dbReference type="EMBL" id="LXEQ01000036">
    <property type="protein sequence ID" value="OAT27506.1"/>
    <property type="molecule type" value="Genomic_DNA"/>
</dbReference>
<dbReference type="Gene3D" id="1.20.5.780">
    <property type="entry name" value="Single helix bin"/>
    <property type="match status" value="1"/>
</dbReference>
<feature type="domain" description="N-acetyltransferase" evidence="8">
    <location>
        <begin position="86"/>
        <end position="142"/>
    </location>
</feature>
<keyword evidence="2" id="KW-0678">Repressor</keyword>
<dbReference type="PANTHER" id="PTHR36449:SF1">
    <property type="entry name" value="ACETYLTRANSFERASE"/>
    <property type="match status" value="1"/>
</dbReference>
<evidence type="ECO:0000256" key="4">
    <source>
        <dbReference type="ARBA" id="ARBA00022679"/>
    </source>
</evidence>
<dbReference type="Pfam" id="PF13508">
    <property type="entry name" value="Acetyltransf_7"/>
    <property type="match status" value="1"/>
</dbReference>
<keyword evidence="5" id="KW-0012">Acyltransferase</keyword>
<comment type="catalytic activity">
    <reaction evidence="6">
        <text>glycyl-tRNA(Gly) + acetyl-CoA = N-acetylglycyl-tRNA(Gly) + CoA + H(+)</text>
        <dbReference type="Rhea" id="RHEA:81867"/>
        <dbReference type="Rhea" id="RHEA-COMP:9683"/>
        <dbReference type="Rhea" id="RHEA-COMP:19766"/>
        <dbReference type="ChEBI" id="CHEBI:15378"/>
        <dbReference type="ChEBI" id="CHEBI:57287"/>
        <dbReference type="ChEBI" id="CHEBI:57288"/>
        <dbReference type="ChEBI" id="CHEBI:78522"/>
        <dbReference type="ChEBI" id="CHEBI:232036"/>
    </reaction>
</comment>
<evidence type="ECO:0000256" key="3">
    <source>
        <dbReference type="ARBA" id="ARBA00022649"/>
    </source>
</evidence>
<dbReference type="InterPro" id="IPR010985">
    <property type="entry name" value="Ribbon_hlx_hlx"/>
</dbReference>
<reference evidence="9 10" key="1">
    <citation type="submission" date="2016-04" db="EMBL/GenBank/DDBJ databases">
        <title>ATOL: Assembling a taxonomically balanced genome-scale reconstruction of the evolutionary history of the Enterobacteriaceae.</title>
        <authorList>
            <person name="Plunkett G.III."/>
            <person name="Neeno-Eckwall E.C."/>
            <person name="Glasner J.D."/>
            <person name="Perna N.T."/>
        </authorList>
    </citation>
    <scope>NUCLEOTIDE SEQUENCE [LARGE SCALE GENOMIC DNA]</scope>
    <source>
        <strain evidence="9 10">ATCC 51602</strain>
    </source>
</reference>
<evidence type="ECO:0000256" key="1">
    <source>
        <dbReference type="ARBA" id="ARBA00009342"/>
    </source>
</evidence>
<comment type="caution">
    <text evidence="9">The sequence shown here is derived from an EMBL/GenBank/DDBJ whole genome shotgun (WGS) entry which is preliminary data.</text>
</comment>
<evidence type="ECO:0000313" key="9">
    <source>
        <dbReference type="EMBL" id="OAT27506.1"/>
    </source>
</evidence>
<evidence type="ECO:0000256" key="5">
    <source>
        <dbReference type="ARBA" id="ARBA00023315"/>
    </source>
</evidence>
<name>A0ABX2W8J9_9ENTR</name>
<evidence type="ECO:0000313" key="10">
    <source>
        <dbReference type="Proteomes" id="UP000078407"/>
    </source>
</evidence>
<dbReference type="InterPro" id="IPR000182">
    <property type="entry name" value="GNAT_dom"/>
</dbReference>
<accession>A0ABX2W8J9</accession>
<keyword evidence="4" id="KW-0808">Transferase</keyword>
<evidence type="ECO:0000256" key="6">
    <source>
        <dbReference type="ARBA" id="ARBA00049880"/>
    </source>
</evidence>
<dbReference type="SUPFAM" id="SSF55729">
    <property type="entry name" value="Acyl-CoA N-acyltransferases (Nat)"/>
    <property type="match status" value="1"/>
</dbReference>
<gene>
    <name evidence="9" type="ORF">M976_02212</name>
</gene>
<dbReference type="SUPFAM" id="SSF47598">
    <property type="entry name" value="Ribbon-helix-helix"/>
    <property type="match status" value="1"/>
</dbReference>
<comment type="similarity">
    <text evidence="7">Belongs to the TacA antitoxin family.</text>
</comment>
<keyword evidence="3" id="KW-1277">Toxin-antitoxin system</keyword>
<comment type="similarity">
    <text evidence="1">Belongs to the acetyltransferase family. GNAT subfamily.</text>
</comment>
<protein>
    <recommendedName>
        <fullName evidence="8">N-acetyltransferase domain-containing protein</fullName>
    </recommendedName>
</protein>
<evidence type="ECO:0000256" key="7">
    <source>
        <dbReference type="ARBA" id="ARBA00049988"/>
    </source>
</evidence>
<dbReference type="InterPro" id="IPR014795">
    <property type="entry name" value="TacA_1-like"/>
</dbReference>
<proteinExistence type="inferred from homology"/>
<dbReference type="Gene3D" id="3.40.630.30">
    <property type="match status" value="1"/>
</dbReference>
<organism evidence="9 10">
    <name type="scientific">Buttiauxella ferragutiae ATCC 51602</name>
    <dbReference type="NCBI Taxonomy" id="1354252"/>
    <lineage>
        <taxon>Bacteria</taxon>
        <taxon>Pseudomonadati</taxon>
        <taxon>Pseudomonadota</taxon>
        <taxon>Gammaproteobacteria</taxon>
        <taxon>Enterobacterales</taxon>
        <taxon>Enterobacteriaceae</taxon>
        <taxon>Buttiauxella</taxon>
    </lineage>
</organism>
<evidence type="ECO:0000256" key="2">
    <source>
        <dbReference type="ARBA" id="ARBA00022491"/>
    </source>
</evidence>
<dbReference type="Proteomes" id="UP000078407">
    <property type="component" value="Unassembled WGS sequence"/>
</dbReference>
<dbReference type="InterPro" id="IPR016181">
    <property type="entry name" value="Acyl_CoA_acyltransferase"/>
</dbReference>
<sequence>MSNQTITQFMVASASERAAEIIEQHRRLLLNKESWNLVMDAISNPPAPNERLNRAVKRLQNMKETLPSNSLKRKVPYANVPGVTLGRLAVHKSLQGQEWGSTLVTHAMNVVYLASLAVGVHGMFVDALNARAKQFYLKLGFIALTGSNENSLFYPTKSIEKLFEDQ</sequence>
<keyword evidence="10" id="KW-1185">Reference proteome</keyword>
<evidence type="ECO:0000259" key="8">
    <source>
        <dbReference type="Pfam" id="PF13508"/>
    </source>
</evidence>
<dbReference type="Pfam" id="PF08681">
    <property type="entry name" value="TacA1"/>
    <property type="match status" value="1"/>
</dbReference>